<keyword evidence="4 9" id="KW-0812">Transmembrane</keyword>
<protein>
    <recommendedName>
        <fullName evidence="12">Calcium homeostasis modulator protein</fullName>
    </recommendedName>
</protein>
<dbReference type="Proteomes" id="UP001642483">
    <property type="component" value="Unassembled WGS sequence"/>
</dbReference>
<dbReference type="InterPro" id="IPR029569">
    <property type="entry name" value="CALHM"/>
</dbReference>
<keyword evidence="6" id="KW-0406">Ion transport</keyword>
<accession>A0ABP0GVS9</accession>
<dbReference type="EMBL" id="CAWYQH010000152">
    <property type="protein sequence ID" value="CAK8695826.1"/>
    <property type="molecule type" value="Genomic_DNA"/>
</dbReference>
<evidence type="ECO:0000256" key="7">
    <source>
        <dbReference type="ARBA" id="ARBA00023136"/>
    </source>
</evidence>
<evidence type="ECO:0000256" key="6">
    <source>
        <dbReference type="ARBA" id="ARBA00023065"/>
    </source>
</evidence>
<evidence type="ECO:0008006" key="12">
    <source>
        <dbReference type="Google" id="ProtNLM"/>
    </source>
</evidence>
<feature type="transmembrane region" description="Helical" evidence="9">
    <location>
        <begin position="60"/>
        <end position="81"/>
    </location>
</feature>
<evidence type="ECO:0000256" key="2">
    <source>
        <dbReference type="ARBA" id="ARBA00008497"/>
    </source>
</evidence>
<keyword evidence="3" id="KW-0813">Transport</keyword>
<keyword evidence="8" id="KW-0407">Ion channel</keyword>
<evidence type="ECO:0000256" key="4">
    <source>
        <dbReference type="ARBA" id="ARBA00022692"/>
    </source>
</evidence>
<gene>
    <name evidence="10" type="ORF">CVLEPA_LOCUS29045</name>
</gene>
<evidence type="ECO:0000256" key="3">
    <source>
        <dbReference type="ARBA" id="ARBA00022448"/>
    </source>
</evidence>
<organism evidence="10 11">
    <name type="scientific">Clavelina lepadiformis</name>
    <name type="common">Light-bulb sea squirt</name>
    <name type="synonym">Ascidia lepadiformis</name>
    <dbReference type="NCBI Taxonomy" id="159417"/>
    <lineage>
        <taxon>Eukaryota</taxon>
        <taxon>Metazoa</taxon>
        <taxon>Chordata</taxon>
        <taxon>Tunicata</taxon>
        <taxon>Ascidiacea</taxon>
        <taxon>Aplousobranchia</taxon>
        <taxon>Clavelinidae</taxon>
        <taxon>Clavelina</taxon>
    </lineage>
</organism>
<comment type="similarity">
    <text evidence="2">Belongs to the CALHM family.</text>
</comment>
<evidence type="ECO:0000313" key="10">
    <source>
        <dbReference type="EMBL" id="CAK8695826.1"/>
    </source>
</evidence>
<evidence type="ECO:0000313" key="11">
    <source>
        <dbReference type="Proteomes" id="UP001642483"/>
    </source>
</evidence>
<evidence type="ECO:0000256" key="8">
    <source>
        <dbReference type="ARBA" id="ARBA00023303"/>
    </source>
</evidence>
<evidence type="ECO:0000256" key="1">
    <source>
        <dbReference type="ARBA" id="ARBA00004141"/>
    </source>
</evidence>
<keyword evidence="11" id="KW-1185">Reference proteome</keyword>
<feature type="transmembrane region" description="Helical" evidence="9">
    <location>
        <begin position="174"/>
        <end position="193"/>
    </location>
</feature>
<keyword evidence="7 9" id="KW-0472">Membrane</keyword>
<comment type="caution">
    <text evidence="10">The sequence shown here is derived from an EMBL/GenBank/DDBJ whole genome shotgun (WGS) entry which is preliminary data.</text>
</comment>
<keyword evidence="5 9" id="KW-1133">Transmembrane helix</keyword>
<dbReference type="PANTHER" id="PTHR32261">
    <property type="entry name" value="CALCIUM HOMEOSTASIS MODULATOR PROTEIN"/>
    <property type="match status" value="1"/>
</dbReference>
<evidence type="ECO:0000256" key="9">
    <source>
        <dbReference type="SAM" id="Phobius"/>
    </source>
</evidence>
<comment type="subcellular location">
    <subcellularLocation>
        <location evidence="1">Membrane</location>
        <topology evidence="1">Multi-pass membrane protein</topology>
    </subcellularLocation>
</comment>
<dbReference type="Pfam" id="PF14798">
    <property type="entry name" value="Ca_hom_mod"/>
    <property type="match status" value="1"/>
</dbReference>
<proteinExistence type="inferred from homology"/>
<dbReference type="PANTHER" id="PTHR32261:SF1">
    <property type="entry name" value="CALCIUM HOMEOSTASIS MODULATOR PROTEIN"/>
    <property type="match status" value="1"/>
</dbReference>
<evidence type="ECO:0000256" key="5">
    <source>
        <dbReference type="ARBA" id="ARBA00022989"/>
    </source>
</evidence>
<name>A0ABP0GVS9_CLALP</name>
<sequence length="295" mass="33320">MKTFSSKLNEFAVAVLSKHRSIMNVVILLLTGAAQQTIDVTAFKCPCINRSELNAGETNFWYGLAYLFAPAIVLFLVGILISADLWKWLTGCCTRECNVEHFTTGFRFCTKGLVVALLSPSAWISISLLDGDSLACALTRLPYMLVEKNQTCADMLELQPTDDYNDNKHLSQTVGWILITLLSFIGTVVYTVSQCCSRRTYYQSMYHRRYREIEKEAIEEEFKENKAEKTKAAKKICKHDDSCENEKKKWNQILDLFTLNKDISAMKLETIASPATTTITPTNATQSQQTQSFPV</sequence>
<reference evidence="10 11" key="1">
    <citation type="submission" date="2024-02" db="EMBL/GenBank/DDBJ databases">
        <authorList>
            <person name="Daric V."/>
            <person name="Darras S."/>
        </authorList>
    </citation>
    <scope>NUCLEOTIDE SEQUENCE [LARGE SCALE GENOMIC DNA]</scope>
</reference>